<dbReference type="GO" id="GO:0005634">
    <property type="term" value="C:nucleus"/>
    <property type="evidence" value="ECO:0007669"/>
    <property type="project" value="TreeGrafter"/>
</dbReference>
<reference evidence="4 5" key="1">
    <citation type="submission" date="2019-12" db="EMBL/GenBank/DDBJ databases">
        <authorList>
            <person name="Alioto T."/>
            <person name="Alioto T."/>
            <person name="Gomez Garrido J."/>
        </authorList>
    </citation>
    <scope>NUCLEOTIDE SEQUENCE [LARGE SCALE GENOMIC DNA]</scope>
</reference>
<dbReference type="PROSITE" id="PS50102">
    <property type="entry name" value="RRM"/>
    <property type="match status" value="1"/>
</dbReference>
<protein>
    <submittedName>
        <fullName evidence="4">Polyadenylate-binding 2</fullName>
    </submittedName>
</protein>
<dbReference type="Gene3D" id="1.20.1390.10">
    <property type="entry name" value="PWI domain"/>
    <property type="match status" value="1"/>
</dbReference>
<dbReference type="Gramene" id="OE9A087853T1">
    <property type="protein sequence ID" value="OE9A087853C1"/>
    <property type="gene ID" value="OE9A087853"/>
</dbReference>
<dbReference type="OrthoDB" id="4726at2759"/>
<evidence type="ECO:0000313" key="4">
    <source>
        <dbReference type="EMBL" id="CAA2953400.1"/>
    </source>
</evidence>
<dbReference type="InterPro" id="IPR000504">
    <property type="entry name" value="RRM_dom"/>
</dbReference>
<dbReference type="SUPFAM" id="SSF54928">
    <property type="entry name" value="RNA-binding domain, RBD"/>
    <property type="match status" value="1"/>
</dbReference>
<sequence>MEGDDRTFRLNFTSEGVVKLRDQVTEKLKEFMGDYTDDTLVEYVIVLLKNGRHKDEAKNELNVFLGDDSDSFVSWLWDHLVSNLDLYVQPREPHPNIAPKIKSTIGEQVVRNDLHQIKSTGKNENIIKTPRTRHKREWKTSRDEDQVPPLRSSVISSVNADEEPQRELRPTKQSLSPQLKIQKKRRRPEERELKKEEVSQASSDAPRRLLQFAVRDAVATSRPSNLTAEPSLKRLRSVVSTSKGDSSLEAGPQRIRSVAGVRTAMSAAIKAVTEAAKDVSRVRSSGNVFDRLGRATDDLNTYDHVKGYREGTTENREGGAFNDVMEDIHSAYLQRNDFSRQYEGIVSSFRSERVITSDSAYSDEAYDNDKTMDITQPGTSHGNRGDHSLVVHYGGSDDADEIVGRPHGNQDQPETMPNIAHKIVSSSVTTNLRKPPNYQEVRKVSEVDSQKLIEESNTVAANSGVQMQLMKENNNLTVSVNGRNVKVHTDLQKESLKSQKLTPGLNSIVAPWEDADSRTIFVSNVHFAATKDSLSRHFNKFGEVLKVIILTDPASGQPKGSAYIEFMKKESAELALSLDGTSFMSRILKIARKSSTQPENASVSTWPRISRASPFPVPRFSRVPFARGIPNVYRARVPIKPGARSFQWKRDAQSTATEMLGQNGNSVVPSPTTRSLTYVRTEPKTNGGSSVA</sequence>
<dbReference type="GO" id="GO:0008143">
    <property type="term" value="F:poly(A) binding"/>
    <property type="evidence" value="ECO:0007669"/>
    <property type="project" value="InterPro"/>
</dbReference>
<name>A0A8S0PJL2_OLEEU</name>
<evidence type="ECO:0000256" key="2">
    <source>
        <dbReference type="SAM" id="MobiDB-lite"/>
    </source>
</evidence>
<feature type="domain" description="RRM" evidence="3">
    <location>
        <begin position="518"/>
        <end position="595"/>
    </location>
</feature>
<dbReference type="InterPro" id="IPR040366">
    <property type="entry name" value="Nab2/ZC3H14"/>
</dbReference>
<proteinExistence type="predicted"/>
<dbReference type="GO" id="GO:0005737">
    <property type="term" value="C:cytoplasm"/>
    <property type="evidence" value="ECO:0007669"/>
    <property type="project" value="TreeGrafter"/>
</dbReference>
<dbReference type="FunFam" id="1.20.1390.10:FF:000005">
    <property type="entry name" value="RNA binding (RRM/RBD/RNP motifs) family protein"/>
    <property type="match status" value="1"/>
</dbReference>
<feature type="region of interest" description="Disordered" evidence="2">
    <location>
        <begin position="118"/>
        <end position="204"/>
    </location>
</feature>
<dbReference type="SMART" id="SM00360">
    <property type="entry name" value="RRM"/>
    <property type="match status" value="1"/>
</dbReference>
<comment type="caution">
    <text evidence="4">The sequence shown here is derived from an EMBL/GenBank/DDBJ whole genome shotgun (WGS) entry which is preliminary data.</text>
</comment>
<accession>A0A8S0PJL2</accession>
<organism evidence="4 5">
    <name type="scientific">Olea europaea subsp. europaea</name>
    <dbReference type="NCBI Taxonomy" id="158383"/>
    <lineage>
        <taxon>Eukaryota</taxon>
        <taxon>Viridiplantae</taxon>
        <taxon>Streptophyta</taxon>
        <taxon>Embryophyta</taxon>
        <taxon>Tracheophyta</taxon>
        <taxon>Spermatophyta</taxon>
        <taxon>Magnoliopsida</taxon>
        <taxon>eudicotyledons</taxon>
        <taxon>Gunneridae</taxon>
        <taxon>Pentapetalae</taxon>
        <taxon>asterids</taxon>
        <taxon>lamiids</taxon>
        <taxon>Lamiales</taxon>
        <taxon>Oleaceae</taxon>
        <taxon>Oleeae</taxon>
        <taxon>Olea</taxon>
    </lineage>
</organism>
<dbReference type="Pfam" id="PF01480">
    <property type="entry name" value="PWI"/>
    <property type="match status" value="1"/>
</dbReference>
<dbReference type="PANTHER" id="PTHR14738">
    <property type="entry name" value="ZINC FINGER CCCH DOMAIN-CONTAINING PROTEIN 14"/>
    <property type="match status" value="1"/>
</dbReference>
<evidence type="ECO:0000256" key="1">
    <source>
        <dbReference type="PROSITE-ProRule" id="PRU00176"/>
    </source>
</evidence>
<dbReference type="PANTHER" id="PTHR14738:SF32">
    <property type="entry name" value="RNA BINDING (RRM_RBD_RNP MOTIFS) FAMILY PROTEIN"/>
    <property type="match status" value="1"/>
</dbReference>
<keyword evidence="1" id="KW-0694">RNA-binding</keyword>
<evidence type="ECO:0000259" key="3">
    <source>
        <dbReference type="PROSITE" id="PS50102"/>
    </source>
</evidence>
<keyword evidence="5" id="KW-1185">Reference proteome</keyword>
<evidence type="ECO:0000313" key="5">
    <source>
        <dbReference type="Proteomes" id="UP000594638"/>
    </source>
</evidence>
<dbReference type="InterPro" id="IPR012677">
    <property type="entry name" value="Nucleotide-bd_a/b_plait_sf"/>
</dbReference>
<dbReference type="Proteomes" id="UP000594638">
    <property type="component" value="Unassembled WGS sequence"/>
</dbReference>
<dbReference type="GO" id="GO:0043488">
    <property type="term" value="P:regulation of mRNA stability"/>
    <property type="evidence" value="ECO:0007669"/>
    <property type="project" value="InterPro"/>
</dbReference>
<dbReference type="InterPro" id="IPR035979">
    <property type="entry name" value="RBD_domain_sf"/>
</dbReference>
<dbReference type="AlphaFoldDB" id="A0A8S0PJL2"/>
<dbReference type="EMBL" id="CACTIH010000089">
    <property type="protein sequence ID" value="CAA2953400.1"/>
    <property type="molecule type" value="Genomic_DNA"/>
</dbReference>
<dbReference type="InterPro" id="IPR002483">
    <property type="entry name" value="PWI_dom"/>
</dbReference>
<feature type="compositionally biased region" description="Basic and acidic residues" evidence="2">
    <location>
        <begin position="187"/>
        <end position="198"/>
    </location>
</feature>
<dbReference type="Pfam" id="PF00076">
    <property type="entry name" value="RRM_1"/>
    <property type="match status" value="1"/>
</dbReference>
<dbReference type="Gene3D" id="3.30.70.330">
    <property type="match status" value="1"/>
</dbReference>
<gene>
    <name evidence="4" type="ORF">OLEA9_A087853</name>
</gene>